<dbReference type="EMBL" id="KN739773">
    <property type="protein sequence ID" value="KIH54074.1"/>
    <property type="molecule type" value="Genomic_DNA"/>
</dbReference>
<evidence type="ECO:0000313" key="2">
    <source>
        <dbReference type="Proteomes" id="UP000054047"/>
    </source>
</evidence>
<accession>A0A0C2G599</accession>
<dbReference type="Proteomes" id="UP000054047">
    <property type="component" value="Unassembled WGS sequence"/>
</dbReference>
<evidence type="ECO:0000313" key="1">
    <source>
        <dbReference type="EMBL" id="KIH54074.1"/>
    </source>
</evidence>
<gene>
    <name evidence="1" type="ORF">ANCDUO_15781</name>
</gene>
<dbReference type="Gene3D" id="1.25.40.420">
    <property type="match status" value="1"/>
</dbReference>
<dbReference type="AlphaFoldDB" id="A0A0C2G599"/>
<keyword evidence="2" id="KW-1185">Reference proteome</keyword>
<reference evidence="1 2" key="1">
    <citation type="submission" date="2013-12" db="EMBL/GenBank/DDBJ databases">
        <title>Draft genome of the parsitic nematode Ancylostoma duodenale.</title>
        <authorList>
            <person name="Mitreva M."/>
        </authorList>
    </citation>
    <scope>NUCLEOTIDE SEQUENCE [LARGE SCALE GENOMIC DNA]</scope>
    <source>
        <strain evidence="1 2">Zhejiang</strain>
    </source>
</reference>
<organism evidence="1 2">
    <name type="scientific">Ancylostoma duodenale</name>
    <dbReference type="NCBI Taxonomy" id="51022"/>
    <lineage>
        <taxon>Eukaryota</taxon>
        <taxon>Metazoa</taxon>
        <taxon>Ecdysozoa</taxon>
        <taxon>Nematoda</taxon>
        <taxon>Chromadorea</taxon>
        <taxon>Rhabditida</taxon>
        <taxon>Rhabditina</taxon>
        <taxon>Rhabditomorpha</taxon>
        <taxon>Strongyloidea</taxon>
        <taxon>Ancylostomatidae</taxon>
        <taxon>Ancylostomatinae</taxon>
        <taxon>Ancylostoma</taxon>
    </lineage>
</organism>
<dbReference type="OrthoDB" id="5860048at2759"/>
<proteinExistence type="predicted"/>
<protein>
    <submittedName>
        <fullName evidence="1">Uncharacterized protein</fullName>
    </submittedName>
</protein>
<name>A0A0C2G599_9BILA</name>
<sequence>MAQHLIAAADKYHLDRLKVMNSEGWKDLVKEHPTLLAEVFKALATQQTPPVVLAAPPKKRIKHCPY</sequence>